<feature type="site" description="Transition state stabilizer" evidence="3">
    <location>
        <position position="24"/>
    </location>
</feature>
<comment type="caution">
    <text evidence="4">The sequence shown here is derived from an EMBL/GenBank/DDBJ whole genome shotgun (WGS) entry which is preliminary data.</text>
</comment>
<comment type="similarity">
    <text evidence="3">Belongs to the IspD/TarI cytidylyltransferase family. IspD subfamily.</text>
</comment>
<dbReference type="UniPathway" id="UPA00056">
    <property type="reaction ID" value="UER00093"/>
</dbReference>
<evidence type="ECO:0000256" key="3">
    <source>
        <dbReference type="HAMAP-Rule" id="MF_00108"/>
    </source>
</evidence>
<keyword evidence="2 3" id="KW-0548">Nucleotidyltransferase</keyword>
<dbReference type="EC" id="2.7.7.60" evidence="3"/>
<dbReference type="Pfam" id="PF01128">
    <property type="entry name" value="IspD"/>
    <property type="match status" value="1"/>
</dbReference>
<evidence type="ECO:0000256" key="2">
    <source>
        <dbReference type="ARBA" id="ARBA00022695"/>
    </source>
</evidence>
<dbReference type="InterPro" id="IPR001228">
    <property type="entry name" value="IspD"/>
</dbReference>
<comment type="catalytic activity">
    <reaction evidence="3">
        <text>2-C-methyl-D-erythritol 4-phosphate + CTP + H(+) = 4-CDP-2-C-methyl-D-erythritol + diphosphate</text>
        <dbReference type="Rhea" id="RHEA:13429"/>
        <dbReference type="ChEBI" id="CHEBI:15378"/>
        <dbReference type="ChEBI" id="CHEBI:33019"/>
        <dbReference type="ChEBI" id="CHEBI:37563"/>
        <dbReference type="ChEBI" id="CHEBI:57823"/>
        <dbReference type="ChEBI" id="CHEBI:58262"/>
        <dbReference type="EC" id="2.7.7.60"/>
    </reaction>
</comment>
<gene>
    <name evidence="3" type="primary">ispD</name>
    <name evidence="4" type="ORF">DI598_00780</name>
</gene>
<dbReference type="Gene3D" id="3.90.550.10">
    <property type="entry name" value="Spore Coat Polysaccharide Biosynthesis Protein SpsA, Chain A"/>
    <property type="match status" value="1"/>
</dbReference>
<dbReference type="HAMAP" id="MF_00108">
    <property type="entry name" value="IspD"/>
    <property type="match status" value="1"/>
</dbReference>
<dbReference type="NCBIfam" id="NF001186">
    <property type="entry name" value="PRK00155.2-3"/>
    <property type="match status" value="1"/>
</dbReference>
<dbReference type="GO" id="GO:0019288">
    <property type="term" value="P:isopentenyl diphosphate biosynthetic process, methylerythritol 4-phosphate pathway"/>
    <property type="evidence" value="ECO:0007669"/>
    <property type="project" value="UniProtKB-UniRule"/>
</dbReference>
<dbReference type="GO" id="GO:0050518">
    <property type="term" value="F:2-C-methyl-D-erythritol 4-phosphate cytidylyltransferase activity"/>
    <property type="evidence" value="ECO:0007669"/>
    <property type="project" value="UniProtKB-UniRule"/>
</dbReference>
<dbReference type="FunFam" id="3.90.550.10:FF:000003">
    <property type="entry name" value="2-C-methyl-D-erythritol 4-phosphate cytidylyltransferase"/>
    <property type="match status" value="1"/>
</dbReference>
<dbReference type="InterPro" id="IPR050088">
    <property type="entry name" value="IspD/TarI_cytidylyltransf_bact"/>
</dbReference>
<dbReference type="InterPro" id="IPR034683">
    <property type="entry name" value="IspD/TarI"/>
</dbReference>
<dbReference type="PANTHER" id="PTHR32125:SF4">
    <property type="entry name" value="2-C-METHYL-D-ERYTHRITOL 4-PHOSPHATE CYTIDYLYLTRANSFERASE, CHLOROPLASTIC"/>
    <property type="match status" value="1"/>
</dbReference>
<dbReference type="CDD" id="cd02516">
    <property type="entry name" value="CDP-ME_synthetase"/>
    <property type="match status" value="1"/>
</dbReference>
<proteinExistence type="inferred from homology"/>
<keyword evidence="1 3" id="KW-0808">Transferase</keyword>
<sequence length="222" mass="25031">MSSGKYAIIVAGGSGSRMESKVPKQFLLVNDKPLLFYTIKIFLDTYEDLKAIVLLPKDYLEQVASLFDGLDLSRIKWEEGGQTRFHSVKNGLKHVDKESIVFVHDGVRCMVSNSLIEKCYEAALQYGNAIPAVNATDSIRMEDSGINKSVDRNKIFIVQTPQTFQSNILIDAFNKEYDPLFTDEASVVESMNINIHLVTGEYQNIKVTRPIDLLIVEHLLQK</sequence>
<evidence type="ECO:0000313" key="5">
    <source>
        <dbReference type="Proteomes" id="UP000249645"/>
    </source>
</evidence>
<feature type="site" description="Positions MEP for the nucleophilic attack" evidence="3">
    <location>
        <position position="206"/>
    </location>
</feature>
<dbReference type="AlphaFoldDB" id="A0A2W5FAK5"/>
<dbReference type="EMBL" id="QFOI01000005">
    <property type="protein sequence ID" value="PZP52398.1"/>
    <property type="molecule type" value="Genomic_DNA"/>
</dbReference>
<comment type="function">
    <text evidence="3">Catalyzes the formation of 4-diphosphocytidyl-2-C-methyl-D-erythritol from CTP and 2-C-methyl-D-erythritol 4-phosphate (MEP).</text>
</comment>
<keyword evidence="3" id="KW-0414">Isoprene biosynthesis</keyword>
<feature type="site" description="Transition state stabilizer" evidence="3">
    <location>
        <position position="17"/>
    </location>
</feature>
<reference evidence="4 5" key="1">
    <citation type="submission" date="2017-11" db="EMBL/GenBank/DDBJ databases">
        <title>Infants hospitalized years apart are colonized by the same room-sourced microbial strains.</title>
        <authorList>
            <person name="Brooks B."/>
            <person name="Olm M.R."/>
            <person name="Firek B.A."/>
            <person name="Baker R."/>
            <person name="Thomas B.C."/>
            <person name="Morowitz M.J."/>
            <person name="Banfield J.F."/>
        </authorList>
    </citation>
    <scope>NUCLEOTIDE SEQUENCE [LARGE SCALE GENOMIC DNA]</scope>
    <source>
        <strain evidence="4">S2_009_000_R2_76</strain>
    </source>
</reference>
<dbReference type="PANTHER" id="PTHR32125">
    <property type="entry name" value="2-C-METHYL-D-ERYTHRITOL 4-PHOSPHATE CYTIDYLYLTRANSFERASE, CHLOROPLASTIC"/>
    <property type="match status" value="1"/>
</dbReference>
<feature type="site" description="Positions MEP for the nucleophilic attack" evidence="3">
    <location>
        <position position="152"/>
    </location>
</feature>
<dbReference type="Proteomes" id="UP000249645">
    <property type="component" value="Unassembled WGS sequence"/>
</dbReference>
<dbReference type="SUPFAM" id="SSF53448">
    <property type="entry name" value="Nucleotide-diphospho-sugar transferases"/>
    <property type="match status" value="1"/>
</dbReference>
<protein>
    <recommendedName>
        <fullName evidence="3">2-C-methyl-D-erythritol 4-phosphate cytidylyltransferase</fullName>
        <ecNumber evidence="3">2.7.7.60</ecNumber>
    </recommendedName>
    <alternativeName>
        <fullName evidence="3">4-diphosphocytidyl-2C-methyl-D-erythritol synthase</fullName>
    </alternativeName>
    <alternativeName>
        <fullName evidence="3">MEP cytidylyltransferase</fullName>
        <shortName evidence="3">MCT</shortName>
    </alternativeName>
</protein>
<name>A0A2W5FAK5_9SPHI</name>
<accession>A0A2W5FAK5</accession>
<organism evidence="4 5">
    <name type="scientific">Pseudopedobacter saltans</name>
    <dbReference type="NCBI Taxonomy" id="151895"/>
    <lineage>
        <taxon>Bacteria</taxon>
        <taxon>Pseudomonadati</taxon>
        <taxon>Bacteroidota</taxon>
        <taxon>Sphingobacteriia</taxon>
        <taxon>Sphingobacteriales</taxon>
        <taxon>Sphingobacteriaceae</taxon>
        <taxon>Pseudopedobacter</taxon>
    </lineage>
</organism>
<dbReference type="InterPro" id="IPR029044">
    <property type="entry name" value="Nucleotide-diphossugar_trans"/>
</dbReference>
<evidence type="ECO:0000256" key="1">
    <source>
        <dbReference type="ARBA" id="ARBA00022679"/>
    </source>
</evidence>
<comment type="pathway">
    <text evidence="3">Isoprenoid biosynthesis; isopentenyl diphosphate biosynthesis via DXP pathway; isopentenyl diphosphate from 1-deoxy-D-xylulose 5-phosphate: step 2/6.</text>
</comment>
<evidence type="ECO:0000313" key="4">
    <source>
        <dbReference type="EMBL" id="PZP52398.1"/>
    </source>
</evidence>
<dbReference type="NCBIfam" id="TIGR00453">
    <property type="entry name" value="ispD"/>
    <property type="match status" value="1"/>
</dbReference>